<dbReference type="Pfam" id="PF04430">
    <property type="entry name" value="DUF498"/>
    <property type="match status" value="1"/>
</dbReference>
<gene>
    <name evidence="1" type="ORF">COT03_00910</name>
</gene>
<dbReference type="InterPro" id="IPR036748">
    <property type="entry name" value="MTH938-like_sf"/>
</dbReference>
<dbReference type="GO" id="GO:0005737">
    <property type="term" value="C:cytoplasm"/>
    <property type="evidence" value="ECO:0007669"/>
    <property type="project" value="TreeGrafter"/>
</dbReference>
<dbReference type="Proteomes" id="UP000229502">
    <property type="component" value="Unassembled WGS sequence"/>
</dbReference>
<dbReference type="AlphaFoldDB" id="A0A2M6YRU5"/>
<evidence type="ECO:0000313" key="2">
    <source>
        <dbReference type="Proteomes" id="UP000229502"/>
    </source>
</evidence>
<evidence type="ECO:0000313" key="1">
    <source>
        <dbReference type="EMBL" id="PIU35921.1"/>
    </source>
</evidence>
<protein>
    <submittedName>
        <fullName evidence="1">Uncharacterized protein</fullName>
    </submittedName>
</protein>
<accession>A0A2M6YRU5</accession>
<dbReference type="PANTHER" id="PTHR15811:SF5">
    <property type="entry name" value="MTH938 DOMAIN-CONTAINING PROTEIN"/>
    <property type="match status" value="1"/>
</dbReference>
<dbReference type="PANTHER" id="PTHR15811">
    <property type="entry name" value="MTH938 DOMAIN-CONTAINING PROTEIN"/>
    <property type="match status" value="1"/>
</dbReference>
<comment type="caution">
    <text evidence="1">The sequence shown here is derived from an EMBL/GenBank/DDBJ whole genome shotgun (WGS) entry which is preliminary data.</text>
</comment>
<dbReference type="EMBL" id="PEWZ01000049">
    <property type="protein sequence ID" value="PIU35921.1"/>
    <property type="molecule type" value="Genomic_DNA"/>
</dbReference>
<organism evidence="1 2">
    <name type="scientific">Candidatus Shapirobacteria bacterium CG07_land_8_20_14_0_80_39_18</name>
    <dbReference type="NCBI Taxonomy" id="1974882"/>
    <lineage>
        <taxon>Bacteria</taxon>
        <taxon>Candidatus Shapironibacteriota</taxon>
    </lineage>
</organism>
<name>A0A2M6YRU5_9BACT</name>
<dbReference type="Gene3D" id="3.40.1230.10">
    <property type="entry name" value="MTH938-like"/>
    <property type="match status" value="1"/>
</dbReference>
<dbReference type="InterPro" id="IPR007523">
    <property type="entry name" value="NDUFAF3/AAMDC"/>
</dbReference>
<reference evidence="2" key="1">
    <citation type="submission" date="2017-09" db="EMBL/GenBank/DDBJ databases">
        <title>Depth-based differentiation of microbial function through sediment-hosted aquifers and enrichment of novel symbionts in the deep terrestrial subsurface.</title>
        <authorList>
            <person name="Probst A.J."/>
            <person name="Ladd B."/>
            <person name="Jarett J.K."/>
            <person name="Geller-Mcgrath D.E."/>
            <person name="Sieber C.M.K."/>
            <person name="Emerson J.B."/>
            <person name="Anantharaman K."/>
            <person name="Thomas B.C."/>
            <person name="Malmstrom R."/>
            <person name="Stieglmeier M."/>
            <person name="Klingl A."/>
            <person name="Woyke T."/>
            <person name="Ryan C.M."/>
            <person name="Banfield J.F."/>
        </authorList>
    </citation>
    <scope>NUCLEOTIDE SEQUENCE [LARGE SCALE GENOMIC DNA]</scope>
</reference>
<sequence>MLKIDKVEWGKIEINGKKYGQVLIVGNQVFERDSEKLHQLFGTTHEIGDWEIEELFNNSPEVIVVGTGWAGVLKISSKCKVQSAKLGIELRVLKIPQAVKEYNRLVEQGKKVNALIHTTC</sequence>
<proteinExistence type="predicted"/>
<dbReference type="SUPFAM" id="SSF64076">
    <property type="entry name" value="MTH938-like"/>
    <property type="match status" value="1"/>
</dbReference>